<organism evidence="1 2">
    <name type="scientific">Araneus ventricosus</name>
    <name type="common">Orbweaver spider</name>
    <name type="synonym">Epeira ventricosa</name>
    <dbReference type="NCBI Taxonomy" id="182803"/>
    <lineage>
        <taxon>Eukaryota</taxon>
        <taxon>Metazoa</taxon>
        <taxon>Ecdysozoa</taxon>
        <taxon>Arthropoda</taxon>
        <taxon>Chelicerata</taxon>
        <taxon>Arachnida</taxon>
        <taxon>Araneae</taxon>
        <taxon>Araneomorphae</taxon>
        <taxon>Entelegynae</taxon>
        <taxon>Araneoidea</taxon>
        <taxon>Araneidae</taxon>
        <taxon>Araneus</taxon>
    </lineage>
</organism>
<evidence type="ECO:0000313" key="1">
    <source>
        <dbReference type="EMBL" id="GBN50224.1"/>
    </source>
</evidence>
<accession>A0A4Y2PFV9</accession>
<name>A0A4Y2PFV9_ARAVE</name>
<dbReference type="EMBL" id="BGPR01011218">
    <property type="protein sequence ID" value="GBN50224.1"/>
    <property type="molecule type" value="Genomic_DNA"/>
</dbReference>
<evidence type="ECO:0000313" key="2">
    <source>
        <dbReference type="Proteomes" id="UP000499080"/>
    </source>
</evidence>
<reference evidence="1 2" key="1">
    <citation type="journal article" date="2019" name="Sci. Rep.">
        <title>Orb-weaving spider Araneus ventricosus genome elucidates the spidroin gene catalogue.</title>
        <authorList>
            <person name="Kono N."/>
            <person name="Nakamura H."/>
            <person name="Ohtoshi R."/>
            <person name="Moran D.A.P."/>
            <person name="Shinohara A."/>
            <person name="Yoshida Y."/>
            <person name="Fujiwara M."/>
            <person name="Mori M."/>
            <person name="Tomita M."/>
            <person name="Arakawa K."/>
        </authorList>
    </citation>
    <scope>NUCLEOTIDE SEQUENCE [LARGE SCALE GENOMIC DNA]</scope>
</reference>
<comment type="caution">
    <text evidence="1">The sequence shown here is derived from an EMBL/GenBank/DDBJ whole genome shotgun (WGS) entry which is preliminary data.</text>
</comment>
<sequence>MSTFFVALSRGALFAAIGPIGQRPALLPLAPVVSADDESVRLVGSDLKVHETLSVKQPGSHETAGNYPSRAIFGCFRRIKQENSIWGRIRCIISRWRNDRVQRPRNSF</sequence>
<gene>
    <name evidence="1" type="ORF">AVEN_40162_1</name>
</gene>
<proteinExistence type="predicted"/>
<keyword evidence="2" id="KW-1185">Reference proteome</keyword>
<protein>
    <submittedName>
        <fullName evidence="1">Uncharacterized protein</fullName>
    </submittedName>
</protein>
<dbReference type="Proteomes" id="UP000499080">
    <property type="component" value="Unassembled WGS sequence"/>
</dbReference>
<dbReference type="AlphaFoldDB" id="A0A4Y2PFV9"/>